<dbReference type="EMBL" id="CAJOXS020000001">
    <property type="protein sequence ID" value="CAH5961559.1"/>
    <property type="molecule type" value="Genomic_DNA"/>
</dbReference>
<protein>
    <submittedName>
        <fullName evidence="1">Uncharacterized protein</fullName>
    </submittedName>
</protein>
<keyword evidence="2" id="KW-1185">Reference proteome</keyword>
<dbReference type="AlphaFoldDB" id="A0A9P0USI3"/>
<reference evidence="1" key="1">
    <citation type="submission" date="2022-05" db="EMBL/GenBank/DDBJ databases">
        <authorList>
            <person name="Alioto T."/>
            <person name="Alioto T."/>
            <person name="Gomez Garrido J."/>
        </authorList>
    </citation>
    <scope>NUCLEOTIDE SEQUENCE</scope>
    <source>
        <strain evidence="1">0</strain>
    </source>
</reference>
<comment type="caution">
    <text evidence="1">The sequence shown here is derived from an EMBL/GenBank/DDBJ whole genome shotgun (WGS) entry which is preliminary data.</text>
</comment>
<evidence type="ECO:0000313" key="2">
    <source>
        <dbReference type="Proteomes" id="UP000789617"/>
    </source>
</evidence>
<name>A0A9P0USI3_KLEVA</name>
<accession>A0A9P0USI3</accession>
<dbReference type="Proteomes" id="UP000789617">
    <property type="component" value="Unassembled WGS sequence"/>
</dbReference>
<sequence>MNVSDLADSSPLSNFLHISLAVPEGDDKGGTIVLKGYKSSLVVTSLIRHFFKDACVSCFIHVRVLSLNRENDASCCMTRLQNPVCFCCVGKDKFSANVIFKSCRQR</sequence>
<organism evidence="1 2">
    <name type="scientific">Klebsiella variicola</name>
    <dbReference type="NCBI Taxonomy" id="244366"/>
    <lineage>
        <taxon>Bacteria</taxon>
        <taxon>Pseudomonadati</taxon>
        <taxon>Pseudomonadota</taxon>
        <taxon>Gammaproteobacteria</taxon>
        <taxon>Enterobacterales</taxon>
        <taxon>Enterobacteriaceae</taxon>
        <taxon>Klebsiella/Raoultella group</taxon>
        <taxon>Klebsiella</taxon>
        <taxon>Klebsiella pneumoniae complex</taxon>
    </lineage>
</organism>
<evidence type="ECO:0000313" key="1">
    <source>
        <dbReference type="EMBL" id="CAH5961559.1"/>
    </source>
</evidence>
<proteinExistence type="predicted"/>
<gene>
    <name evidence="1" type="ORF">AN2335V1_0493</name>
</gene>